<feature type="domain" description="Cerebral cavernous malformations 2 harmonin-homology" evidence="3">
    <location>
        <begin position="423"/>
        <end position="522"/>
    </location>
</feature>
<feature type="compositionally biased region" description="Acidic residues" evidence="2">
    <location>
        <begin position="567"/>
        <end position="576"/>
    </location>
</feature>
<dbReference type="CDD" id="cd13516">
    <property type="entry name" value="HHD_CCM2"/>
    <property type="match status" value="1"/>
</dbReference>
<dbReference type="RefSeq" id="XP_028591426.1">
    <property type="nucleotide sequence ID" value="XM_028735593.1"/>
</dbReference>
<evidence type="ECO:0000256" key="2">
    <source>
        <dbReference type="SAM" id="MobiDB-lite"/>
    </source>
</evidence>
<name>A0A670IDB6_PODMU</name>
<dbReference type="InterPro" id="IPR032375">
    <property type="entry name" value="CCM2_C"/>
</dbReference>
<comment type="similarity">
    <text evidence="1">Belongs to the CCM2 family.</text>
</comment>
<reference evidence="4" key="3">
    <citation type="submission" date="2025-09" db="UniProtKB">
        <authorList>
            <consortium name="Ensembl"/>
        </authorList>
    </citation>
    <scope>IDENTIFICATION</scope>
</reference>
<dbReference type="KEGG" id="pmua:114599836"/>
<gene>
    <name evidence="4" type="primary">CCM2L</name>
</gene>
<dbReference type="PANTHER" id="PTHR21642:SF2">
    <property type="entry name" value="CEREBRAL CAVERNOUS MALFORMATIONS 2 PROTEIN-LIKE"/>
    <property type="match status" value="1"/>
</dbReference>
<dbReference type="CTD" id="140706"/>
<protein>
    <submittedName>
        <fullName evidence="4">CCM2 like scaffold protein</fullName>
    </submittedName>
</protein>
<dbReference type="CDD" id="cd13166">
    <property type="entry name" value="PTB_CCM2"/>
    <property type="match status" value="1"/>
</dbReference>
<dbReference type="FunFam" id="1.20.1160.20:FF:000004">
    <property type="entry name" value="Cerebral cavernous malformation 2"/>
    <property type="match status" value="1"/>
</dbReference>
<dbReference type="Gene3D" id="1.20.1160.20">
    <property type="match status" value="1"/>
</dbReference>
<dbReference type="GO" id="GO:0003007">
    <property type="term" value="P:heart morphogenesis"/>
    <property type="evidence" value="ECO:0007669"/>
    <property type="project" value="TreeGrafter"/>
</dbReference>
<dbReference type="Pfam" id="PF16545">
    <property type="entry name" value="CCM2_C"/>
    <property type="match status" value="1"/>
</dbReference>
<evidence type="ECO:0000259" key="3">
    <source>
        <dbReference type="Pfam" id="PF16545"/>
    </source>
</evidence>
<dbReference type="OrthoDB" id="5828470at2759"/>
<dbReference type="InterPro" id="IPR026159">
    <property type="entry name" value="Malcavernin"/>
</dbReference>
<dbReference type="Proteomes" id="UP000472272">
    <property type="component" value="Chromosome 6"/>
</dbReference>
<dbReference type="Ensembl" id="ENSPMRT00000010310.1">
    <property type="protein sequence ID" value="ENSPMRP00000009668.1"/>
    <property type="gene ID" value="ENSPMRG00000006474.1"/>
</dbReference>
<dbReference type="PANTHER" id="PTHR21642">
    <property type="entry name" value="CEREBRAL CAVERNOUS MALFORMATIONS PROTEIN 2 HOMOLOG"/>
    <property type="match status" value="1"/>
</dbReference>
<dbReference type="GeneID" id="114599836"/>
<dbReference type="Gene3D" id="2.30.29.30">
    <property type="entry name" value="Pleckstrin-homology domain (PH domain)/Phosphotyrosine-binding domain (PTB)"/>
    <property type="match status" value="1"/>
</dbReference>
<accession>A0A670IDB6</accession>
<evidence type="ECO:0000313" key="4">
    <source>
        <dbReference type="Ensembl" id="ENSPMRP00000009668.1"/>
    </source>
</evidence>
<keyword evidence="5" id="KW-1185">Reference proteome</keyword>
<feature type="compositionally biased region" description="Basic and acidic residues" evidence="2">
    <location>
        <begin position="177"/>
        <end position="191"/>
    </location>
</feature>
<feature type="region of interest" description="Disordered" evidence="2">
    <location>
        <begin position="177"/>
        <end position="278"/>
    </location>
</feature>
<feature type="region of interest" description="Disordered" evidence="2">
    <location>
        <begin position="561"/>
        <end position="591"/>
    </location>
</feature>
<evidence type="ECO:0000256" key="1">
    <source>
        <dbReference type="ARBA" id="ARBA00010822"/>
    </source>
</evidence>
<feature type="compositionally biased region" description="Basic and acidic residues" evidence="2">
    <location>
        <begin position="251"/>
        <end position="265"/>
    </location>
</feature>
<dbReference type="AlphaFoldDB" id="A0A670IDB6"/>
<feature type="compositionally biased region" description="Basic and acidic residues" evidence="2">
    <location>
        <begin position="227"/>
        <end position="240"/>
    </location>
</feature>
<reference evidence="4 5" key="1">
    <citation type="journal article" date="2019" name="Proc. Natl. Acad. Sci. U.S.A.">
        <title>Regulatory changes in pterin and carotenoid genes underlie balanced color polymorphisms in the wall lizard.</title>
        <authorList>
            <person name="Andrade P."/>
            <person name="Pinho C."/>
            <person name="Perez I de Lanuza G."/>
            <person name="Afonso S."/>
            <person name="Brejcha J."/>
            <person name="Rubin C.J."/>
            <person name="Wallerman O."/>
            <person name="Pereira P."/>
            <person name="Sabatino S.J."/>
            <person name="Bellati A."/>
            <person name="Pellitteri-Rosa D."/>
            <person name="Bosakova Z."/>
            <person name="Bunikis I."/>
            <person name="Carretero M.A."/>
            <person name="Feiner N."/>
            <person name="Marsik P."/>
            <person name="Pauperio F."/>
            <person name="Salvi D."/>
            <person name="Soler L."/>
            <person name="While G.M."/>
            <person name="Uller T."/>
            <person name="Font E."/>
            <person name="Andersson L."/>
            <person name="Carneiro M."/>
        </authorList>
    </citation>
    <scope>NUCLEOTIDE SEQUENCE</scope>
</reference>
<dbReference type="GeneTree" id="ENSGT00390000016168"/>
<dbReference type="OMA" id="ETFEAYC"/>
<reference evidence="4" key="2">
    <citation type="submission" date="2025-08" db="UniProtKB">
        <authorList>
            <consortium name="Ensembl"/>
        </authorList>
    </citation>
    <scope>IDENTIFICATION</scope>
</reference>
<evidence type="ECO:0000313" key="5">
    <source>
        <dbReference type="Proteomes" id="UP000472272"/>
    </source>
</evidence>
<dbReference type="InterPro" id="IPR011993">
    <property type="entry name" value="PH-like_dom_sf"/>
</dbReference>
<proteinExistence type="inferred from homology"/>
<feature type="compositionally biased region" description="Gly residues" evidence="2">
    <location>
        <begin position="216"/>
        <end position="226"/>
    </location>
</feature>
<organism evidence="4 5">
    <name type="scientific">Podarcis muralis</name>
    <name type="common">Wall lizard</name>
    <name type="synonym">Lacerta muralis</name>
    <dbReference type="NCBI Taxonomy" id="64176"/>
    <lineage>
        <taxon>Eukaryota</taxon>
        <taxon>Metazoa</taxon>
        <taxon>Chordata</taxon>
        <taxon>Craniata</taxon>
        <taxon>Vertebrata</taxon>
        <taxon>Euteleostomi</taxon>
        <taxon>Lepidosauria</taxon>
        <taxon>Squamata</taxon>
        <taxon>Bifurcata</taxon>
        <taxon>Unidentata</taxon>
        <taxon>Episquamata</taxon>
        <taxon>Laterata</taxon>
        <taxon>Lacertibaenia</taxon>
        <taxon>Lacertidae</taxon>
        <taxon>Podarcis</taxon>
    </lineage>
</organism>
<sequence length="591" mass="66517">MEHEAKKGKKGFVSPIKRLVFPKAARRQALKSSLCRRPLHSVPLYPPDYLIDPQILLHDYVEKEVKFLGHLTWVTTSLNPSSRDELLQLLDTARQLKELPLKTTPEQDSILSLSARCLLLTWRDNEELILRIPTHEIAAASYLRDDALHLLVLKTGLGVDPVPAGGSSDVYLGSSQEKRFLGGPNEKRPAEPRQLGGTMERRHTICSLDWKMARGGPEGRPSGGGSLERKQGTGSWEKRQGPAGARPFGSWERRQTYSGSWERRPMGKAGGSWERRRQAYSGSWERGKTWGSWERRWHTGNNPLDPKEPSPEAYCNLIILAVANRDMAEESCALICQVFQIIYGDQTIECVDRAGYHYTSTMKRPWLSSRSESCRTDGTYGYDADFSCCSSFDGSHDTFEACCSDTSSPSFHQSHHSLATACSGSDQSNAGLEQLQDYMITLRNKLTPQEIQQFAFLLREYRMGLAVEGYCAGLLQLYGEKRKFLLLGMRPFIPDQDIGYFESFLENIGIREGGILTDSFGRIKKSMSNTSASAVRSYDSWSLRSESESFNRMITDITHDIEALARDEDEEEEDGNNDNGSGDNDDEDNYL</sequence>